<reference evidence="5" key="1">
    <citation type="submission" date="2022-09" db="EMBL/GenBank/DDBJ databases">
        <title>Intensive care unit water sources are persistently colonized with multi-drug resistant bacteria and are the site of extensive horizontal gene transfer of antibiotic resistance genes.</title>
        <authorList>
            <person name="Diorio-Toth L."/>
        </authorList>
    </citation>
    <scope>NUCLEOTIDE SEQUENCE</scope>
    <source>
        <strain evidence="5">GD03843</strain>
    </source>
</reference>
<dbReference type="EMBL" id="JAOCDZ010000038">
    <property type="protein sequence ID" value="MDH0740186.1"/>
    <property type="molecule type" value="Genomic_DNA"/>
</dbReference>
<name>A0AA42S804_9BURK</name>
<dbReference type="PANTHER" id="PTHR30629">
    <property type="entry name" value="PROPHAGE INTEGRASE"/>
    <property type="match status" value="1"/>
</dbReference>
<dbReference type="InterPro" id="IPR025166">
    <property type="entry name" value="Integrase_DNA_bind_dom"/>
</dbReference>
<dbReference type="Pfam" id="PF13356">
    <property type="entry name" value="Arm-DNA-bind_3"/>
    <property type="match status" value="1"/>
</dbReference>
<sequence length="430" mass="48566">MQFDARAAKLLEPGQHLTIDGCPGLRLAATATTRTWLYRFKSPIDGKMRQQKIGRWPEVSFPAALGAWDALRKERASGVDLAKRAKEARAIATETLAAERGKKDARELSVADVCTIYLAGHVERNRAAKGQAEIKRTFATMLGALGAAPAAAVTRAQAFELIDSYAHIPVQAQILRRELGAAWEYCHDAGKLPESVPNWWRVILRGKLKSNGKAINGVKSGVVKRVLSPAEAGELIRWLPNFSRDIHDILTLYLWTAARGAEITVMEAREITEEADGLWWTVPKAKTKNVKRVEATDFRVPLVGRAEEIVRRRLEAYPKGYLFPSYGASGHWEQKSVQTRVYYQQPYSNTAPERKRLRLTVTHWAPHDLRRTARTFLASLKCPRDVAEVILGHMLEGVEGDYNRYSYDKERRVWLRRLSDYLEKLAARGR</sequence>
<accession>A0AA42S804</accession>
<dbReference type="InterPro" id="IPR013762">
    <property type="entry name" value="Integrase-like_cat_sf"/>
</dbReference>
<evidence type="ECO:0000256" key="3">
    <source>
        <dbReference type="ARBA" id="ARBA00023172"/>
    </source>
</evidence>
<dbReference type="Proteomes" id="UP001161094">
    <property type="component" value="Unassembled WGS sequence"/>
</dbReference>
<evidence type="ECO:0000256" key="1">
    <source>
        <dbReference type="ARBA" id="ARBA00008857"/>
    </source>
</evidence>
<evidence type="ECO:0000313" key="6">
    <source>
        <dbReference type="Proteomes" id="UP001161094"/>
    </source>
</evidence>
<dbReference type="Gene3D" id="3.30.160.390">
    <property type="entry name" value="Integrase, DNA-binding domain"/>
    <property type="match status" value="1"/>
</dbReference>
<comment type="similarity">
    <text evidence="1">Belongs to the 'phage' integrase family.</text>
</comment>
<dbReference type="InterPro" id="IPR011010">
    <property type="entry name" value="DNA_brk_join_enz"/>
</dbReference>
<dbReference type="InterPro" id="IPR002104">
    <property type="entry name" value="Integrase_catalytic"/>
</dbReference>
<protein>
    <submittedName>
        <fullName evidence="5">Integrase family protein</fullName>
    </submittedName>
</protein>
<proteinExistence type="inferred from homology"/>
<evidence type="ECO:0000313" key="5">
    <source>
        <dbReference type="EMBL" id="MDH0740186.1"/>
    </source>
</evidence>
<dbReference type="InterPro" id="IPR038488">
    <property type="entry name" value="Integrase_DNA-bd_sf"/>
</dbReference>
<dbReference type="PANTHER" id="PTHR30629:SF2">
    <property type="entry name" value="PROPHAGE INTEGRASE INTS-RELATED"/>
    <property type="match status" value="1"/>
</dbReference>
<evidence type="ECO:0000259" key="4">
    <source>
        <dbReference type="PROSITE" id="PS51898"/>
    </source>
</evidence>
<keyword evidence="3" id="KW-0233">DNA recombination</keyword>
<dbReference type="GO" id="GO:0003677">
    <property type="term" value="F:DNA binding"/>
    <property type="evidence" value="ECO:0007669"/>
    <property type="project" value="InterPro"/>
</dbReference>
<gene>
    <name evidence="5" type="ORF">N5D93_30620</name>
</gene>
<evidence type="ECO:0000256" key="2">
    <source>
        <dbReference type="ARBA" id="ARBA00022908"/>
    </source>
</evidence>
<dbReference type="PROSITE" id="PS51898">
    <property type="entry name" value="TYR_RECOMBINASE"/>
    <property type="match status" value="1"/>
</dbReference>
<dbReference type="Gene3D" id="1.10.443.10">
    <property type="entry name" value="Intergrase catalytic core"/>
    <property type="match status" value="1"/>
</dbReference>
<dbReference type="GO" id="GO:0015074">
    <property type="term" value="P:DNA integration"/>
    <property type="evidence" value="ECO:0007669"/>
    <property type="project" value="UniProtKB-KW"/>
</dbReference>
<dbReference type="GO" id="GO:0006310">
    <property type="term" value="P:DNA recombination"/>
    <property type="evidence" value="ECO:0007669"/>
    <property type="project" value="UniProtKB-KW"/>
</dbReference>
<dbReference type="SUPFAM" id="SSF56349">
    <property type="entry name" value="DNA breaking-rejoining enzymes"/>
    <property type="match status" value="1"/>
</dbReference>
<dbReference type="AlphaFoldDB" id="A0AA42S804"/>
<feature type="domain" description="Tyr recombinase" evidence="4">
    <location>
        <begin position="222"/>
        <end position="415"/>
    </location>
</feature>
<keyword evidence="2" id="KW-0229">DNA integration</keyword>
<dbReference type="InterPro" id="IPR050808">
    <property type="entry name" value="Phage_Integrase"/>
</dbReference>
<dbReference type="RefSeq" id="WP_175154560.1">
    <property type="nucleotide sequence ID" value="NZ_JAOCDZ010000038.1"/>
</dbReference>
<organism evidence="5 6">
    <name type="scientific">Achromobacter spanius</name>
    <dbReference type="NCBI Taxonomy" id="217203"/>
    <lineage>
        <taxon>Bacteria</taxon>
        <taxon>Pseudomonadati</taxon>
        <taxon>Pseudomonadota</taxon>
        <taxon>Betaproteobacteria</taxon>
        <taxon>Burkholderiales</taxon>
        <taxon>Alcaligenaceae</taxon>
        <taxon>Achromobacter</taxon>
    </lineage>
</organism>
<comment type="caution">
    <text evidence="5">The sequence shown here is derived from an EMBL/GenBank/DDBJ whole genome shotgun (WGS) entry which is preliminary data.</text>
</comment>